<dbReference type="Proteomes" id="UP001189429">
    <property type="component" value="Unassembled WGS sequence"/>
</dbReference>
<protein>
    <submittedName>
        <fullName evidence="1">Uncharacterized protein</fullName>
    </submittedName>
</protein>
<evidence type="ECO:0000313" key="2">
    <source>
        <dbReference type="Proteomes" id="UP001189429"/>
    </source>
</evidence>
<reference evidence="1" key="1">
    <citation type="submission" date="2023-10" db="EMBL/GenBank/DDBJ databases">
        <authorList>
            <person name="Chen Y."/>
            <person name="Shah S."/>
            <person name="Dougan E. K."/>
            <person name="Thang M."/>
            <person name="Chan C."/>
        </authorList>
    </citation>
    <scope>NUCLEOTIDE SEQUENCE [LARGE SCALE GENOMIC DNA]</scope>
</reference>
<evidence type="ECO:0000313" key="1">
    <source>
        <dbReference type="EMBL" id="CAK0827350.1"/>
    </source>
</evidence>
<accession>A0ABN9S8A2</accession>
<sequence>MSATPFAKRVNLFLSFAQSRIQFVSCNLANGGIEPFSDKHASMSRSACQAILRQLDALGSHVTCEAAMGVVETMNASHICPFVEADRAAIVDAINAKADVSGAAEPASAHPSEKKQTMDYPENYVTDAEWQSLRGAPEQAIGTILRKMGDQTMTRAIWWRDSIKSGLCTIRRSAQGYENLALKYPEGPEELASIDATLFNLLFLAAPPVLPPEDMCPDALTLMKSSMPRRVTNGLVAVRAPGRRGPAAMSRARSCPAVVCSAPALMGANARAYQAIVPA</sequence>
<feature type="non-terminal residue" evidence="1">
    <location>
        <position position="279"/>
    </location>
</feature>
<comment type="caution">
    <text evidence="1">The sequence shown here is derived from an EMBL/GenBank/DDBJ whole genome shotgun (WGS) entry which is preliminary data.</text>
</comment>
<organism evidence="1 2">
    <name type="scientific">Prorocentrum cordatum</name>
    <dbReference type="NCBI Taxonomy" id="2364126"/>
    <lineage>
        <taxon>Eukaryota</taxon>
        <taxon>Sar</taxon>
        <taxon>Alveolata</taxon>
        <taxon>Dinophyceae</taxon>
        <taxon>Prorocentrales</taxon>
        <taxon>Prorocentraceae</taxon>
        <taxon>Prorocentrum</taxon>
    </lineage>
</organism>
<proteinExistence type="predicted"/>
<gene>
    <name evidence="1" type="ORF">PCOR1329_LOCUS26923</name>
</gene>
<keyword evidence="2" id="KW-1185">Reference proteome</keyword>
<name>A0ABN9S8A2_9DINO</name>
<dbReference type="EMBL" id="CAUYUJ010009657">
    <property type="protein sequence ID" value="CAK0827350.1"/>
    <property type="molecule type" value="Genomic_DNA"/>
</dbReference>